<reference evidence="1" key="2">
    <citation type="journal article" date="2015" name="Data Brief">
        <title>Shoot transcriptome of the giant reed, Arundo donax.</title>
        <authorList>
            <person name="Barrero R.A."/>
            <person name="Guerrero F.D."/>
            <person name="Moolhuijzen P."/>
            <person name="Goolsby J.A."/>
            <person name="Tidwell J."/>
            <person name="Bellgard S.E."/>
            <person name="Bellgard M.I."/>
        </authorList>
    </citation>
    <scope>NUCLEOTIDE SEQUENCE</scope>
    <source>
        <tissue evidence="1">Shoot tissue taken approximately 20 cm above the soil surface</tissue>
    </source>
</reference>
<sequence>MTIALSLSSFSQAGYFCNVQVVFPAYPDHTTSTPSTSFSVAGVQIPSHLHSALTKFIFLDGSSRTLLPNMLDLFTVRPQFEQDPKFQ</sequence>
<dbReference type="EMBL" id="GBRH01213562">
    <property type="protein sequence ID" value="JAD84333.1"/>
    <property type="molecule type" value="Transcribed_RNA"/>
</dbReference>
<reference evidence="1" key="1">
    <citation type="submission" date="2014-09" db="EMBL/GenBank/DDBJ databases">
        <authorList>
            <person name="Magalhaes I.L.F."/>
            <person name="Oliveira U."/>
            <person name="Santos F.R."/>
            <person name="Vidigal T.H.D.A."/>
            <person name="Brescovit A.D."/>
            <person name="Santos A.J."/>
        </authorList>
    </citation>
    <scope>NUCLEOTIDE SEQUENCE</scope>
    <source>
        <tissue evidence="1">Shoot tissue taken approximately 20 cm above the soil surface</tissue>
    </source>
</reference>
<organism evidence="1">
    <name type="scientific">Arundo donax</name>
    <name type="common">Giant reed</name>
    <name type="synonym">Donax arundinaceus</name>
    <dbReference type="NCBI Taxonomy" id="35708"/>
    <lineage>
        <taxon>Eukaryota</taxon>
        <taxon>Viridiplantae</taxon>
        <taxon>Streptophyta</taxon>
        <taxon>Embryophyta</taxon>
        <taxon>Tracheophyta</taxon>
        <taxon>Spermatophyta</taxon>
        <taxon>Magnoliopsida</taxon>
        <taxon>Liliopsida</taxon>
        <taxon>Poales</taxon>
        <taxon>Poaceae</taxon>
        <taxon>PACMAD clade</taxon>
        <taxon>Arundinoideae</taxon>
        <taxon>Arundineae</taxon>
        <taxon>Arundo</taxon>
    </lineage>
</organism>
<dbReference type="AlphaFoldDB" id="A0A0A9DCB5"/>
<protein>
    <submittedName>
        <fullName evidence="1">Uncharacterized protein</fullName>
    </submittedName>
</protein>
<proteinExistence type="predicted"/>
<evidence type="ECO:0000313" key="1">
    <source>
        <dbReference type="EMBL" id="JAD84333.1"/>
    </source>
</evidence>
<accession>A0A0A9DCB5</accession>
<name>A0A0A9DCB5_ARUDO</name>